<dbReference type="PROSITE" id="PS00134">
    <property type="entry name" value="TRYPSIN_HIS"/>
    <property type="match status" value="1"/>
</dbReference>
<reference evidence="7" key="1">
    <citation type="submission" date="2019-08" db="EMBL/GenBank/DDBJ databases">
        <title>The improved chromosome-level genome for the pearl oyster Pinctada fucata martensii using PacBio sequencing and Hi-C.</title>
        <authorList>
            <person name="Zheng Z."/>
        </authorList>
    </citation>
    <scope>NUCLEOTIDE SEQUENCE</scope>
    <source>
        <strain evidence="7">ZZ-2019</strain>
        <tissue evidence="7">Adductor muscle</tissue>
    </source>
</reference>
<sequence length="307" mass="32634">MDVITRGVRLKFRQDRWSGSCFSKEVLTGPVMESCSHIAMAKQQVAFPSADLIKRSRLGIQHPSQRLIDEAHAGESRIVGGSSADFNDHPHQASLQRSDSHICGASLVSAKWLITAAHCVDTGTSSPPNPADFTIKLGTNQHASGGTTYTVKKIIMHDGYNDGSGTYANDIALIELNNFVQGVSSIAMASSSDGDFAGQTCVITGWGKTSGAWWAGLSPSLQEVEMTVISNNNCGNQWSSQTILGSHVCIFQTDKSACNGDSGGPLVCNNKLVGATSWGSSTCSGTLPSVYTRISSFRSWIQQQAGI</sequence>
<evidence type="ECO:0000259" key="6">
    <source>
        <dbReference type="PROSITE" id="PS50240"/>
    </source>
</evidence>
<dbReference type="InterPro" id="IPR018114">
    <property type="entry name" value="TRYPSIN_HIS"/>
</dbReference>
<evidence type="ECO:0000256" key="4">
    <source>
        <dbReference type="ARBA" id="ARBA00023157"/>
    </source>
</evidence>
<comment type="caution">
    <text evidence="7">The sequence shown here is derived from an EMBL/GenBank/DDBJ whole genome shotgun (WGS) entry which is preliminary data.</text>
</comment>
<dbReference type="InterPro" id="IPR009003">
    <property type="entry name" value="Peptidase_S1_PA"/>
</dbReference>
<keyword evidence="4" id="KW-1015">Disulfide bond</keyword>
<dbReference type="PROSITE" id="PS50240">
    <property type="entry name" value="TRYPSIN_DOM"/>
    <property type="match status" value="1"/>
</dbReference>
<keyword evidence="8" id="KW-1185">Reference proteome</keyword>
<dbReference type="PANTHER" id="PTHR24276">
    <property type="entry name" value="POLYSERASE-RELATED"/>
    <property type="match status" value="1"/>
</dbReference>
<evidence type="ECO:0000256" key="5">
    <source>
        <dbReference type="RuleBase" id="RU363034"/>
    </source>
</evidence>
<dbReference type="AlphaFoldDB" id="A0AA89C585"/>
<keyword evidence="5" id="KW-0720">Serine protease</keyword>
<dbReference type="Gene3D" id="2.40.10.10">
    <property type="entry name" value="Trypsin-like serine proteases"/>
    <property type="match status" value="1"/>
</dbReference>
<dbReference type="PROSITE" id="PS00135">
    <property type="entry name" value="TRYPSIN_SER"/>
    <property type="match status" value="1"/>
</dbReference>
<keyword evidence="2 5" id="KW-0645">Protease</keyword>
<evidence type="ECO:0000256" key="2">
    <source>
        <dbReference type="ARBA" id="ARBA00022670"/>
    </source>
</evidence>
<accession>A0AA89C585</accession>
<dbReference type="InterPro" id="IPR050430">
    <property type="entry name" value="Peptidase_S1"/>
</dbReference>
<protein>
    <recommendedName>
        <fullName evidence="6">Peptidase S1 domain-containing protein</fullName>
    </recommendedName>
</protein>
<gene>
    <name evidence="7" type="ORF">FSP39_010712</name>
</gene>
<dbReference type="EMBL" id="VSWD01000006">
    <property type="protein sequence ID" value="KAK3099847.1"/>
    <property type="molecule type" value="Genomic_DNA"/>
</dbReference>
<dbReference type="GO" id="GO:0006508">
    <property type="term" value="P:proteolysis"/>
    <property type="evidence" value="ECO:0007669"/>
    <property type="project" value="UniProtKB-KW"/>
</dbReference>
<dbReference type="Proteomes" id="UP001186944">
    <property type="component" value="Unassembled WGS sequence"/>
</dbReference>
<dbReference type="GO" id="GO:0004252">
    <property type="term" value="F:serine-type endopeptidase activity"/>
    <property type="evidence" value="ECO:0007669"/>
    <property type="project" value="InterPro"/>
</dbReference>
<dbReference type="InterPro" id="IPR033116">
    <property type="entry name" value="TRYPSIN_SER"/>
</dbReference>
<organism evidence="7 8">
    <name type="scientific">Pinctada imbricata</name>
    <name type="common">Atlantic pearl-oyster</name>
    <name type="synonym">Pinctada martensii</name>
    <dbReference type="NCBI Taxonomy" id="66713"/>
    <lineage>
        <taxon>Eukaryota</taxon>
        <taxon>Metazoa</taxon>
        <taxon>Spiralia</taxon>
        <taxon>Lophotrochozoa</taxon>
        <taxon>Mollusca</taxon>
        <taxon>Bivalvia</taxon>
        <taxon>Autobranchia</taxon>
        <taxon>Pteriomorphia</taxon>
        <taxon>Pterioida</taxon>
        <taxon>Pterioidea</taxon>
        <taxon>Pteriidae</taxon>
        <taxon>Pinctada</taxon>
    </lineage>
</organism>
<dbReference type="SMART" id="SM00020">
    <property type="entry name" value="Tryp_SPc"/>
    <property type="match status" value="1"/>
</dbReference>
<dbReference type="PRINTS" id="PR00722">
    <property type="entry name" value="CHYMOTRYPSIN"/>
</dbReference>
<dbReference type="PANTHER" id="PTHR24276:SF98">
    <property type="entry name" value="FI18310P1-RELATED"/>
    <property type="match status" value="1"/>
</dbReference>
<dbReference type="SUPFAM" id="SSF50494">
    <property type="entry name" value="Trypsin-like serine proteases"/>
    <property type="match status" value="1"/>
</dbReference>
<evidence type="ECO:0000313" key="8">
    <source>
        <dbReference type="Proteomes" id="UP001186944"/>
    </source>
</evidence>
<feature type="domain" description="Peptidase S1" evidence="6">
    <location>
        <begin position="78"/>
        <end position="306"/>
    </location>
</feature>
<evidence type="ECO:0000256" key="1">
    <source>
        <dbReference type="ARBA" id="ARBA00007664"/>
    </source>
</evidence>
<keyword evidence="3 5" id="KW-0378">Hydrolase</keyword>
<comment type="similarity">
    <text evidence="1">Belongs to the peptidase S1 family.</text>
</comment>
<dbReference type="InterPro" id="IPR043504">
    <property type="entry name" value="Peptidase_S1_PA_chymotrypsin"/>
</dbReference>
<evidence type="ECO:0000256" key="3">
    <source>
        <dbReference type="ARBA" id="ARBA00022801"/>
    </source>
</evidence>
<dbReference type="InterPro" id="IPR001254">
    <property type="entry name" value="Trypsin_dom"/>
</dbReference>
<dbReference type="InterPro" id="IPR001314">
    <property type="entry name" value="Peptidase_S1A"/>
</dbReference>
<dbReference type="CDD" id="cd00190">
    <property type="entry name" value="Tryp_SPc"/>
    <property type="match status" value="1"/>
</dbReference>
<evidence type="ECO:0000313" key="7">
    <source>
        <dbReference type="EMBL" id="KAK3099847.1"/>
    </source>
</evidence>
<proteinExistence type="inferred from homology"/>
<dbReference type="Pfam" id="PF00089">
    <property type="entry name" value="Trypsin"/>
    <property type="match status" value="1"/>
</dbReference>
<dbReference type="FunFam" id="2.40.10.10:FF:000034">
    <property type="entry name" value="Eupolytin"/>
    <property type="match status" value="1"/>
</dbReference>
<name>A0AA89C585_PINIB</name>